<protein>
    <recommendedName>
        <fullName evidence="3">Rna-directed dna polymerase from mobile element jockey-like</fullName>
    </recommendedName>
</protein>
<reference evidence="2" key="2">
    <citation type="submission" date="2017-12" db="EMBL/GenBank/DDBJ databases">
        <title>Genome sequence of the Bar-tailed Godwit (Limosa lapponica baueri).</title>
        <authorList>
            <person name="Lima N.C.B."/>
            <person name="Parody-Merino A.M."/>
            <person name="Battley P.F."/>
            <person name="Fidler A.E."/>
            <person name="Prosdocimi F."/>
        </authorList>
    </citation>
    <scope>NUCLEOTIDE SEQUENCE [LARGE SCALE GENOMIC DNA]</scope>
</reference>
<evidence type="ECO:0000313" key="1">
    <source>
        <dbReference type="EMBL" id="PKU48491.1"/>
    </source>
</evidence>
<sequence length="126" mass="14346">MGNKQEELEATVLLESYDLVAITKTLWNKSHDWSVAINGYRLFRRDRFNKVKYKVLHLGWGNPWCQYRLGDEGIESSPAKKGLGVLVDEKLDMSRQCAFAAQKAECILGCTKRSVASRSREVILPL</sequence>
<evidence type="ECO:0008006" key="3">
    <source>
        <dbReference type="Google" id="ProtNLM"/>
    </source>
</evidence>
<proteinExistence type="predicted"/>
<dbReference type="Proteomes" id="UP000233556">
    <property type="component" value="Unassembled WGS sequence"/>
</dbReference>
<name>A0A2I0UR23_LIMLA</name>
<dbReference type="OrthoDB" id="10056483at2759"/>
<dbReference type="EMBL" id="KZ505652">
    <property type="protein sequence ID" value="PKU48491.1"/>
    <property type="molecule type" value="Genomic_DNA"/>
</dbReference>
<organism evidence="1 2">
    <name type="scientific">Limosa lapponica baueri</name>
    <dbReference type="NCBI Taxonomy" id="1758121"/>
    <lineage>
        <taxon>Eukaryota</taxon>
        <taxon>Metazoa</taxon>
        <taxon>Chordata</taxon>
        <taxon>Craniata</taxon>
        <taxon>Vertebrata</taxon>
        <taxon>Euteleostomi</taxon>
        <taxon>Archelosauria</taxon>
        <taxon>Archosauria</taxon>
        <taxon>Dinosauria</taxon>
        <taxon>Saurischia</taxon>
        <taxon>Theropoda</taxon>
        <taxon>Coelurosauria</taxon>
        <taxon>Aves</taxon>
        <taxon>Neognathae</taxon>
        <taxon>Neoaves</taxon>
        <taxon>Charadriiformes</taxon>
        <taxon>Scolopacidae</taxon>
        <taxon>Limosa</taxon>
    </lineage>
</organism>
<reference evidence="2" key="1">
    <citation type="submission" date="2017-11" db="EMBL/GenBank/DDBJ databases">
        <authorList>
            <person name="Lima N.C."/>
            <person name="Parody-Merino A.M."/>
            <person name="Battley P.F."/>
            <person name="Fidler A.E."/>
            <person name="Prosdocimi F."/>
        </authorList>
    </citation>
    <scope>NUCLEOTIDE SEQUENCE [LARGE SCALE GENOMIC DNA]</scope>
</reference>
<accession>A0A2I0UR23</accession>
<dbReference type="AlphaFoldDB" id="A0A2I0UR23"/>
<gene>
    <name evidence="1" type="ORF">llap_1232</name>
</gene>
<dbReference type="PANTHER" id="PTHR33332">
    <property type="entry name" value="REVERSE TRANSCRIPTASE DOMAIN-CONTAINING PROTEIN"/>
    <property type="match status" value="1"/>
</dbReference>
<evidence type="ECO:0000313" key="2">
    <source>
        <dbReference type="Proteomes" id="UP000233556"/>
    </source>
</evidence>
<keyword evidence="2" id="KW-1185">Reference proteome</keyword>